<organism evidence="2 3">
    <name type="scientific">Thiobacillus denitrificans (strain ATCC 25259 / T1)</name>
    <dbReference type="NCBI Taxonomy" id="292415"/>
    <lineage>
        <taxon>Bacteria</taxon>
        <taxon>Pseudomonadati</taxon>
        <taxon>Pseudomonadota</taxon>
        <taxon>Betaproteobacteria</taxon>
        <taxon>Nitrosomonadales</taxon>
        <taxon>Thiobacillaceae</taxon>
        <taxon>Thiobacillus</taxon>
    </lineage>
</organism>
<name>Q3SJB1_THIDA</name>
<dbReference type="Proteomes" id="UP000008291">
    <property type="component" value="Chromosome"/>
</dbReference>
<dbReference type="STRING" id="292415.Tbd_1303"/>
<gene>
    <name evidence="2" type="ordered locus">Tbd_1303</name>
</gene>
<evidence type="ECO:0000256" key="1">
    <source>
        <dbReference type="SAM" id="Phobius"/>
    </source>
</evidence>
<evidence type="ECO:0000313" key="2">
    <source>
        <dbReference type="EMBL" id="AAZ97256.1"/>
    </source>
</evidence>
<dbReference type="HOGENOM" id="CLU_088953_1_0_4"/>
<dbReference type="KEGG" id="tbd:Tbd_1303"/>
<keyword evidence="1" id="KW-0812">Transmembrane</keyword>
<evidence type="ECO:0000313" key="3">
    <source>
        <dbReference type="Proteomes" id="UP000008291"/>
    </source>
</evidence>
<keyword evidence="1" id="KW-0472">Membrane</keyword>
<protein>
    <recommendedName>
        <fullName evidence="4">Type II secretion system protein</fullName>
    </recommendedName>
</protein>
<keyword evidence="3" id="KW-1185">Reference proteome</keyword>
<feature type="transmembrane region" description="Helical" evidence="1">
    <location>
        <begin position="20"/>
        <end position="42"/>
    </location>
</feature>
<sequence>MVSVAPARRRPGRPAQGGFTYIGLLVLIALLGFSLAATGVVWSQAQQRQKERELLFIGNQFREAIGRYYRSTPGPVKEYPQKLADLLQDPRQLTTQRHLRRIYRDPMTGEADWALVTAPSGRIIGVYSHASGRPIKQGNFRHRDRGFAGKNHYSEWWFVYTPVEQATEAEAPG</sequence>
<evidence type="ECO:0008006" key="4">
    <source>
        <dbReference type="Google" id="ProtNLM"/>
    </source>
</evidence>
<proteinExistence type="predicted"/>
<dbReference type="AlphaFoldDB" id="Q3SJB1"/>
<dbReference type="OrthoDB" id="5608857at2"/>
<reference evidence="2 3" key="1">
    <citation type="journal article" date="2006" name="J. Bacteriol.">
        <title>The genome sequence of the obligately chemolithoautotrophic, facultatively anaerobic bacterium Thiobacillus denitrificans.</title>
        <authorList>
            <person name="Beller H.R."/>
            <person name="Chain P.S."/>
            <person name="Letain T.E."/>
            <person name="Chakicherla A."/>
            <person name="Larimer F.W."/>
            <person name="Richardson P.M."/>
            <person name="Coleman M.A."/>
            <person name="Wood A.P."/>
            <person name="Kelly D.P."/>
        </authorList>
    </citation>
    <scope>NUCLEOTIDE SEQUENCE [LARGE SCALE GENOMIC DNA]</scope>
    <source>
        <strain evidence="2 3">ATCC 25259</strain>
    </source>
</reference>
<keyword evidence="1" id="KW-1133">Transmembrane helix</keyword>
<dbReference type="eggNOG" id="COG2165">
    <property type="taxonomic scope" value="Bacteria"/>
</dbReference>
<accession>Q3SJB1</accession>
<dbReference type="RefSeq" id="WP_011311815.1">
    <property type="nucleotide sequence ID" value="NC_007404.1"/>
</dbReference>
<dbReference type="EMBL" id="CP000116">
    <property type="protein sequence ID" value="AAZ97256.1"/>
    <property type="molecule type" value="Genomic_DNA"/>
</dbReference>